<evidence type="ECO:0000256" key="1">
    <source>
        <dbReference type="SAM" id="MobiDB-lite"/>
    </source>
</evidence>
<organism evidence="2 3">
    <name type="scientific">Lolium multiflorum</name>
    <name type="common">Italian ryegrass</name>
    <name type="synonym">Lolium perenne subsp. multiflorum</name>
    <dbReference type="NCBI Taxonomy" id="4521"/>
    <lineage>
        <taxon>Eukaryota</taxon>
        <taxon>Viridiplantae</taxon>
        <taxon>Streptophyta</taxon>
        <taxon>Embryophyta</taxon>
        <taxon>Tracheophyta</taxon>
        <taxon>Spermatophyta</taxon>
        <taxon>Magnoliopsida</taxon>
        <taxon>Liliopsida</taxon>
        <taxon>Poales</taxon>
        <taxon>Poaceae</taxon>
        <taxon>BOP clade</taxon>
        <taxon>Pooideae</taxon>
        <taxon>Poodae</taxon>
        <taxon>Poeae</taxon>
        <taxon>Poeae Chloroplast Group 2 (Poeae type)</taxon>
        <taxon>Loliodinae</taxon>
        <taxon>Loliinae</taxon>
        <taxon>Lolium</taxon>
    </lineage>
</organism>
<dbReference type="Proteomes" id="UP001231189">
    <property type="component" value="Unassembled WGS sequence"/>
</dbReference>
<comment type="caution">
    <text evidence="2">The sequence shown here is derived from an EMBL/GenBank/DDBJ whole genome shotgun (WGS) entry which is preliminary data.</text>
</comment>
<protein>
    <submittedName>
        <fullName evidence="2">Uncharacterized protein</fullName>
    </submittedName>
</protein>
<name>A0AAD8SI34_LOLMU</name>
<feature type="region of interest" description="Disordered" evidence="1">
    <location>
        <begin position="1"/>
        <end position="61"/>
    </location>
</feature>
<keyword evidence="3" id="KW-1185">Reference proteome</keyword>
<sequence length="172" mass="18097">MRCHRLRREPPPPCLATPPPDRVPDAPKSTAAGRICPAQSPTRTGEEEPAASGTTWRRREGGARCEARSSRCLKPAKIWPFPSSMLLAGPIPAITGPGPGAALHWLAMPGPVLSRLWSTWYRAASAATCHGLPRSLPAAPLAGLLRLAAGPLRPPLGRPGLHALVASILAIC</sequence>
<feature type="compositionally biased region" description="Pro residues" evidence="1">
    <location>
        <begin position="11"/>
        <end position="21"/>
    </location>
</feature>
<evidence type="ECO:0000313" key="2">
    <source>
        <dbReference type="EMBL" id="KAK1652029.1"/>
    </source>
</evidence>
<gene>
    <name evidence="2" type="ORF">QYE76_069834</name>
</gene>
<proteinExistence type="predicted"/>
<accession>A0AAD8SI34</accession>
<evidence type="ECO:0000313" key="3">
    <source>
        <dbReference type="Proteomes" id="UP001231189"/>
    </source>
</evidence>
<dbReference type="EMBL" id="JAUUTY010000004">
    <property type="protein sequence ID" value="KAK1652029.1"/>
    <property type="molecule type" value="Genomic_DNA"/>
</dbReference>
<dbReference type="AlphaFoldDB" id="A0AAD8SI34"/>
<reference evidence="2" key="1">
    <citation type="submission" date="2023-07" db="EMBL/GenBank/DDBJ databases">
        <title>A chromosome-level genome assembly of Lolium multiflorum.</title>
        <authorList>
            <person name="Chen Y."/>
            <person name="Copetti D."/>
            <person name="Kolliker R."/>
            <person name="Studer B."/>
        </authorList>
    </citation>
    <scope>NUCLEOTIDE SEQUENCE</scope>
    <source>
        <strain evidence="2">02402/16</strain>
        <tissue evidence="2">Leaf</tissue>
    </source>
</reference>